<gene>
    <name evidence="6" type="ORF">MEUPH1_LOCUS751</name>
</gene>
<feature type="transmembrane region" description="Helical" evidence="5">
    <location>
        <begin position="309"/>
        <end position="328"/>
    </location>
</feature>
<name>A0AAV0VGY1_9HEMI</name>
<dbReference type="PANTHER" id="PTHR11662">
    <property type="entry name" value="SOLUTE CARRIER FAMILY 17"/>
    <property type="match status" value="1"/>
</dbReference>
<dbReference type="AlphaFoldDB" id="A0AAV0VGY1"/>
<evidence type="ECO:0000256" key="2">
    <source>
        <dbReference type="ARBA" id="ARBA00022692"/>
    </source>
</evidence>
<dbReference type="Proteomes" id="UP001160148">
    <property type="component" value="Unassembled WGS sequence"/>
</dbReference>
<accession>A0AAV0VGY1</accession>
<evidence type="ECO:0000256" key="3">
    <source>
        <dbReference type="ARBA" id="ARBA00022989"/>
    </source>
</evidence>
<feature type="transmembrane region" description="Helical" evidence="5">
    <location>
        <begin position="108"/>
        <end position="126"/>
    </location>
</feature>
<feature type="transmembrane region" description="Helical" evidence="5">
    <location>
        <begin position="172"/>
        <end position="191"/>
    </location>
</feature>
<keyword evidence="3 5" id="KW-1133">Transmembrane helix</keyword>
<feature type="transmembrane region" description="Helical" evidence="5">
    <location>
        <begin position="393"/>
        <end position="417"/>
    </location>
</feature>
<dbReference type="InterPro" id="IPR050382">
    <property type="entry name" value="MFS_Na/Anion_cotransporter"/>
</dbReference>
<feature type="transmembrane region" description="Helical" evidence="5">
    <location>
        <begin position="429"/>
        <end position="449"/>
    </location>
</feature>
<keyword evidence="7" id="KW-1185">Reference proteome</keyword>
<comment type="subcellular location">
    <subcellularLocation>
        <location evidence="1">Membrane</location>
        <topology evidence="1">Multi-pass membrane protein</topology>
    </subcellularLocation>
</comment>
<dbReference type="EMBL" id="CARXXK010000001">
    <property type="protein sequence ID" value="CAI6343493.1"/>
    <property type="molecule type" value="Genomic_DNA"/>
</dbReference>
<sequence>MGLEENATNRCDSPNHIQLPEQLSPKFIDRLIRLKTTYWNREYAIVLLAIIGVFITSLQYSTYYKFIDFINQSNKTDNVHIGGCMSYNTLGYTVGLIPGGVLSTLYPAHNILGICVAISSIGHVIVIMSLNYLNGLTICILQLCIGLSMAVVDVSIDRVWTYWVPLNKQSSIRHVPMVLYMVIFDEGYIFNTMEKLHNEYSSYALTLFIGVIGLAWYVLWLYVINGNYSFQSLNLDFILFGGLNNSRYSFGTYGESLTRSIVSDIPWKSIWTSKPFLAIVVLYVCEPYNSDYYSYSDVDVFEWTMRDNIVVFLFLFVVLIELVPEIALPISTTNVRKIWSCSYFGSLGIIFFLKAILGDIINSNKIYQYLFKEIRHLYNFGFYVNILDIAPKYASLLSGFLMCTHYYITDFFWFYVVHPILSFAKLNDVETGISVSIICFAAAAFYAVFASAEVQPWGDEPVEENQQNIVENDSRNYNKLPCTV</sequence>
<evidence type="ECO:0000313" key="6">
    <source>
        <dbReference type="EMBL" id="CAI6343493.1"/>
    </source>
</evidence>
<feature type="transmembrane region" description="Helical" evidence="5">
    <location>
        <begin position="340"/>
        <end position="361"/>
    </location>
</feature>
<comment type="caution">
    <text evidence="6">The sequence shown here is derived from an EMBL/GenBank/DDBJ whole genome shotgun (WGS) entry which is preliminary data.</text>
</comment>
<evidence type="ECO:0000256" key="4">
    <source>
        <dbReference type="ARBA" id="ARBA00023136"/>
    </source>
</evidence>
<reference evidence="6 7" key="1">
    <citation type="submission" date="2023-01" db="EMBL/GenBank/DDBJ databases">
        <authorList>
            <person name="Whitehead M."/>
        </authorList>
    </citation>
    <scope>NUCLEOTIDE SEQUENCE [LARGE SCALE GENOMIC DNA]</scope>
</reference>
<evidence type="ECO:0000256" key="1">
    <source>
        <dbReference type="ARBA" id="ARBA00004141"/>
    </source>
</evidence>
<proteinExistence type="predicted"/>
<dbReference type="SUPFAM" id="SSF103473">
    <property type="entry name" value="MFS general substrate transporter"/>
    <property type="match status" value="1"/>
</dbReference>
<protein>
    <submittedName>
        <fullName evidence="6">Uncharacterized protein</fullName>
    </submittedName>
</protein>
<dbReference type="PANTHER" id="PTHR11662:SF456">
    <property type="entry name" value="VESICULAR GLUTAMATE TRANSPORTER, ISOFORM A"/>
    <property type="match status" value="1"/>
</dbReference>
<evidence type="ECO:0000256" key="5">
    <source>
        <dbReference type="SAM" id="Phobius"/>
    </source>
</evidence>
<dbReference type="Gene3D" id="1.20.1250.20">
    <property type="entry name" value="MFS general substrate transporter like domains"/>
    <property type="match status" value="1"/>
</dbReference>
<feature type="transmembrane region" description="Helical" evidence="5">
    <location>
        <begin position="203"/>
        <end position="224"/>
    </location>
</feature>
<keyword evidence="2 5" id="KW-0812">Transmembrane</keyword>
<feature type="transmembrane region" description="Helical" evidence="5">
    <location>
        <begin position="43"/>
        <end position="63"/>
    </location>
</feature>
<organism evidence="6 7">
    <name type="scientific">Macrosiphum euphorbiae</name>
    <name type="common">potato aphid</name>
    <dbReference type="NCBI Taxonomy" id="13131"/>
    <lineage>
        <taxon>Eukaryota</taxon>
        <taxon>Metazoa</taxon>
        <taxon>Ecdysozoa</taxon>
        <taxon>Arthropoda</taxon>
        <taxon>Hexapoda</taxon>
        <taxon>Insecta</taxon>
        <taxon>Pterygota</taxon>
        <taxon>Neoptera</taxon>
        <taxon>Paraneoptera</taxon>
        <taxon>Hemiptera</taxon>
        <taxon>Sternorrhyncha</taxon>
        <taxon>Aphidomorpha</taxon>
        <taxon>Aphidoidea</taxon>
        <taxon>Aphididae</taxon>
        <taxon>Macrosiphini</taxon>
        <taxon>Macrosiphum</taxon>
    </lineage>
</organism>
<feature type="transmembrane region" description="Helical" evidence="5">
    <location>
        <begin position="133"/>
        <end position="152"/>
    </location>
</feature>
<keyword evidence="4 5" id="KW-0472">Membrane</keyword>
<evidence type="ECO:0000313" key="7">
    <source>
        <dbReference type="Proteomes" id="UP001160148"/>
    </source>
</evidence>
<dbReference type="InterPro" id="IPR036259">
    <property type="entry name" value="MFS_trans_sf"/>
</dbReference>
<dbReference type="GO" id="GO:0016020">
    <property type="term" value="C:membrane"/>
    <property type="evidence" value="ECO:0007669"/>
    <property type="project" value="UniProtKB-SubCell"/>
</dbReference>